<feature type="active site" description="Acyl-thioester intermediate" evidence="8">
    <location>
        <position position="128"/>
    </location>
</feature>
<feature type="non-terminal residue" evidence="13">
    <location>
        <position position="1"/>
    </location>
</feature>
<evidence type="ECO:0000313" key="13">
    <source>
        <dbReference type="EMBL" id="EDO36099.1"/>
    </source>
</evidence>
<dbReference type="AlphaFoldDB" id="A7SJQ1"/>
<keyword evidence="4 10" id="KW-0808">Transferase</keyword>
<dbReference type="Pfam" id="PF01154">
    <property type="entry name" value="HMG_CoA_synt_N"/>
    <property type="match status" value="1"/>
</dbReference>
<feature type="domain" description="Hydroxymethylglutaryl-coenzyme A synthase C-terminal" evidence="12">
    <location>
        <begin position="186"/>
        <end position="468"/>
    </location>
</feature>
<dbReference type="EMBL" id="DS469679">
    <property type="protein sequence ID" value="EDO36099.1"/>
    <property type="molecule type" value="Genomic_DNA"/>
</dbReference>
<comment type="similarity">
    <text evidence="2 10">Belongs to the thiolase-like superfamily. HMG-CoA synthase family.</text>
</comment>
<evidence type="ECO:0000256" key="8">
    <source>
        <dbReference type="PIRSR" id="PIRSR610122-1"/>
    </source>
</evidence>
<dbReference type="InParanoid" id="A7SJQ1"/>
<keyword evidence="10" id="KW-0443">Lipid metabolism</keyword>
<dbReference type="eggNOG" id="KOG1393">
    <property type="taxonomic scope" value="Eukaryota"/>
</dbReference>
<dbReference type="PANTHER" id="PTHR43323">
    <property type="entry name" value="3-HYDROXY-3-METHYLGLUTARYL COENZYME A SYNTHASE"/>
    <property type="match status" value="1"/>
</dbReference>
<sequence length="470" mass="51545">MPDDSSIAPRGWPENVGILAMELYVPKTYVSQERLEEFDGVSKGKYTIGLGQRGMGFCSDREDINSLALTVVQNLLEKKHLDPNKIGRLEVGTETIIDKSKSVKSVLMQLFEDSGNTEIEGIDTTNACYGGTQALFNALSWIESSAWDGRLAIVVAADIAVYAAGNARSSGGAGAVAMLVGPHAPLVVERGLRGVFMQHAYDFYKPDMTSEYPVVDGRLSIKCYFNAVDQCYKAFTEKTAKVENKDSVGLEDIDYVAFHTPFCKIVQKSLARMYLADFLKGYRQGTRKDEQSLLHPYRDIKLSETFQDENLAKEIEKASVKASQGVFDAKARPCTHVAQDVGNMYTPSLYGSLVSLLNSVPASQLAGKRIGMFSYGSGLASAMFSIRVSPKSSPSSPLTNLVGSLSDVPSRLACRSEVSPSDFVATLELREKTHHASSYVPKGSIHMLFPGTYYLESVDDKFRRKYGRVS</sequence>
<dbReference type="Pfam" id="PF08540">
    <property type="entry name" value="HMG_CoA_synt_C"/>
    <property type="match status" value="1"/>
</dbReference>
<dbReference type="OrthoDB" id="1269963at2759"/>
<dbReference type="STRING" id="45351.A7SJQ1"/>
<feature type="domain" description="Hydroxymethylglutaryl-coenzyme A synthase N-terminal" evidence="11">
    <location>
        <begin position="12"/>
        <end position="185"/>
    </location>
</feature>
<evidence type="ECO:0000256" key="5">
    <source>
        <dbReference type="ARBA" id="ARBA00022955"/>
    </source>
</evidence>
<proteinExistence type="inferred from homology"/>
<keyword evidence="10" id="KW-0753">Steroid metabolism</keyword>
<comment type="catalytic activity">
    <reaction evidence="7">
        <text>acetoacetyl-CoA + acetyl-CoA + H2O = (3S)-3-hydroxy-3-methylglutaryl-CoA + CoA + H(+)</text>
        <dbReference type="Rhea" id="RHEA:10188"/>
        <dbReference type="ChEBI" id="CHEBI:15377"/>
        <dbReference type="ChEBI" id="CHEBI:15378"/>
        <dbReference type="ChEBI" id="CHEBI:43074"/>
        <dbReference type="ChEBI" id="CHEBI:57286"/>
        <dbReference type="ChEBI" id="CHEBI:57287"/>
        <dbReference type="ChEBI" id="CHEBI:57288"/>
        <dbReference type="EC" id="2.3.3.10"/>
    </reaction>
    <physiologicalReaction direction="left-to-right" evidence="7">
        <dbReference type="Rhea" id="RHEA:10189"/>
    </physiologicalReaction>
</comment>
<gene>
    <name evidence="13" type="ORF">NEMVEDRAFT_v1g120697</name>
</gene>
<dbReference type="Proteomes" id="UP000001593">
    <property type="component" value="Unassembled WGS sequence"/>
</dbReference>
<evidence type="ECO:0000256" key="10">
    <source>
        <dbReference type="RuleBase" id="RU364071"/>
    </source>
</evidence>
<protein>
    <recommendedName>
        <fullName evidence="3 10">Hydroxymethylglutaryl-CoA synthase</fullName>
        <shortName evidence="10">HMG-CoA synthase</shortName>
        <ecNumber evidence="3 10">2.3.3.10</ecNumber>
    </recommendedName>
    <alternativeName>
        <fullName evidence="10">3-hydroxy-3-methylglutaryl coenzyme A synthase</fullName>
    </alternativeName>
</protein>
<dbReference type="InterPro" id="IPR013746">
    <property type="entry name" value="HMG_CoA_synt_C_dom"/>
</dbReference>
<evidence type="ECO:0000256" key="9">
    <source>
        <dbReference type="PIRSR" id="PIRSR610122-2"/>
    </source>
</evidence>
<dbReference type="HOGENOM" id="CLU_008065_0_1_1"/>
<dbReference type="FunCoup" id="A7SJQ1">
    <property type="interactions" value="514"/>
</dbReference>
<dbReference type="NCBIfam" id="TIGR01833">
    <property type="entry name" value="HMG-CoA-S_euk"/>
    <property type="match status" value="1"/>
</dbReference>
<dbReference type="UniPathway" id="UPA00058">
    <property type="reaction ID" value="UER00102"/>
</dbReference>
<evidence type="ECO:0000256" key="6">
    <source>
        <dbReference type="ARBA" id="ARBA00023011"/>
    </source>
</evidence>
<dbReference type="GO" id="GO:0006084">
    <property type="term" value="P:acetyl-CoA metabolic process"/>
    <property type="evidence" value="ECO:0000318"/>
    <property type="project" value="GO_Central"/>
</dbReference>
<evidence type="ECO:0000256" key="2">
    <source>
        <dbReference type="ARBA" id="ARBA00007061"/>
    </source>
</evidence>
<dbReference type="InterPro" id="IPR010122">
    <property type="entry name" value="HMG_CoA_synthase_euk"/>
</dbReference>
<evidence type="ECO:0000256" key="3">
    <source>
        <dbReference type="ARBA" id="ARBA00012978"/>
    </source>
</evidence>
<keyword evidence="10" id="KW-0444">Lipid biosynthesis</keyword>
<organism evidence="13 14">
    <name type="scientific">Nematostella vectensis</name>
    <name type="common">Starlet sea anemone</name>
    <dbReference type="NCBI Taxonomy" id="45351"/>
    <lineage>
        <taxon>Eukaryota</taxon>
        <taxon>Metazoa</taxon>
        <taxon>Cnidaria</taxon>
        <taxon>Anthozoa</taxon>
        <taxon>Hexacorallia</taxon>
        <taxon>Actiniaria</taxon>
        <taxon>Edwardsiidae</taxon>
        <taxon>Nematostella</taxon>
    </lineage>
</organism>
<comment type="function">
    <text evidence="10">Catalyzes the condensation of acetyl-CoA with acetoacetyl-CoA to form HMG-CoA.</text>
</comment>
<evidence type="ECO:0000259" key="11">
    <source>
        <dbReference type="Pfam" id="PF01154"/>
    </source>
</evidence>
<dbReference type="EC" id="2.3.3.10" evidence="3 10"/>
<dbReference type="InterPro" id="IPR016039">
    <property type="entry name" value="Thiolase-like"/>
</dbReference>
<dbReference type="CDD" id="cd00827">
    <property type="entry name" value="init_cond_enzymes"/>
    <property type="match status" value="1"/>
</dbReference>
<dbReference type="PANTHER" id="PTHR43323:SF2">
    <property type="entry name" value="HYDROXYMETHYLGLUTARYL-COA SYNTHASE"/>
    <property type="match status" value="1"/>
</dbReference>
<evidence type="ECO:0000259" key="12">
    <source>
        <dbReference type="Pfam" id="PF08540"/>
    </source>
</evidence>
<dbReference type="GO" id="GO:0010142">
    <property type="term" value="P:farnesyl diphosphate biosynthetic process, mevalonate pathway"/>
    <property type="evidence" value="ECO:0000318"/>
    <property type="project" value="GO_Central"/>
</dbReference>
<keyword evidence="6 10" id="KW-0756">Sterol biosynthesis</keyword>
<keyword evidence="5 10" id="KW-0752">Steroid biosynthesis</keyword>
<name>A7SJQ1_NEMVE</name>
<dbReference type="GO" id="GO:0004421">
    <property type="term" value="F:hydroxymethylglutaryl-CoA synthase activity"/>
    <property type="evidence" value="ECO:0000318"/>
    <property type="project" value="GO_Central"/>
</dbReference>
<feature type="binding site" evidence="9">
    <location>
        <position position="166"/>
    </location>
    <ligand>
        <name>CoA</name>
        <dbReference type="ChEBI" id="CHEBI:57287"/>
    </ligand>
</feature>
<evidence type="ECO:0000256" key="4">
    <source>
        <dbReference type="ARBA" id="ARBA00022679"/>
    </source>
</evidence>
<evidence type="ECO:0000313" key="14">
    <source>
        <dbReference type="Proteomes" id="UP000001593"/>
    </source>
</evidence>
<feature type="binding site" evidence="9">
    <location>
        <position position="268"/>
    </location>
    <ligand>
        <name>CoA</name>
        <dbReference type="ChEBI" id="CHEBI:57287"/>
    </ligand>
</feature>
<feature type="binding site" evidence="9">
    <location>
        <position position="220"/>
    </location>
    <ligand>
        <name>CoA</name>
        <dbReference type="ChEBI" id="CHEBI:57287"/>
    </ligand>
</feature>
<dbReference type="PhylomeDB" id="A7SJQ1"/>
<feature type="binding site" evidence="9">
    <location>
        <position position="264"/>
    </location>
    <ligand>
        <name>CoA</name>
        <dbReference type="ChEBI" id="CHEBI:57287"/>
    </ligand>
</feature>
<keyword evidence="10" id="KW-1207">Sterol metabolism</keyword>
<dbReference type="Gene3D" id="3.40.47.10">
    <property type="match status" value="1"/>
</dbReference>
<comment type="pathway">
    <text evidence="1 10">Metabolic intermediate biosynthesis; (R)-mevalonate biosynthesis; (R)-mevalonate from acetyl-CoA: step 2/3.</text>
</comment>
<evidence type="ECO:0000256" key="1">
    <source>
        <dbReference type="ARBA" id="ARBA00005218"/>
    </source>
</evidence>
<feature type="active site" description="Proton donor/acceptor" evidence="8">
    <location>
        <position position="259"/>
    </location>
</feature>
<dbReference type="KEGG" id="nve:5507526"/>
<dbReference type="SUPFAM" id="SSF53901">
    <property type="entry name" value="Thiolase-like"/>
    <property type="match status" value="2"/>
</dbReference>
<dbReference type="InterPro" id="IPR013528">
    <property type="entry name" value="HMG_CoA_synth_N"/>
</dbReference>
<dbReference type="OMA" id="ARNGNMY"/>
<dbReference type="FunFam" id="3.40.47.10:FF:000008">
    <property type="entry name" value="3-hydroxy-3-methylglutaryl coenzyme A synthase"/>
    <property type="match status" value="1"/>
</dbReference>
<evidence type="ECO:0000256" key="7">
    <source>
        <dbReference type="ARBA" id="ARBA00049887"/>
    </source>
</evidence>
<reference evidence="13 14" key="1">
    <citation type="journal article" date="2007" name="Science">
        <title>Sea anemone genome reveals ancestral eumetazoan gene repertoire and genomic organization.</title>
        <authorList>
            <person name="Putnam N.H."/>
            <person name="Srivastava M."/>
            <person name="Hellsten U."/>
            <person name="Dirks B."/>
            <person name="Chapman J."/>
            <person name="Salamov A."/>
            <person name="Terry A."/>
            <person name="Shapiro H."/>
            <person name="Lindquist E."/>
            <person name="Kapitonov V.V."/>
            <person name="Jurka J."/>
            <person name="Genikhovich G."/>
            <person name="Grigoriev I.V."/>
            <person name="Lucas S.M."/>
            <person name="Steele R.E."/>
            <person name="Finnerty J.R."/>
            <person name="Technau U."/>
            <person name="Martindale M.Q."/>
            <person name="Rokhsar D.S."/>
        </authorList>
    </citation>
    <scope>NUCLEOTIDE SEQUENCE [LARGE SCALE GENOMIC DNA]</scope>
    <source>
        <strain evidence="14">CH2 X CH6</strain>
    </source>
</reference>
<dbReference type="GO" id="GO:0016126">
    <property type="term" value="P:sterol biosynthetic process"/>
    <property type="evidence" value="ECO:0007669"/>
    <property type="project" value="UniProtKB-KW"/>
</dbReference>
<feature type="active site" description="Proton donor/acceptor" evidence="8">
    <location>
        <position position="94"/>
    </location>
</feature>
<accession>A7SJQ1</accession>
<keyword evidence="14" id="KW-1185">Reference proteome</keyword>